<dbReference type="Proteomes" id="UP000308488">
    <property type="component" value="Unassembled WGS sequence"/>
</dbReference>
<name>A0A4U6QZC8_9GAMM</name>
<dbReference type="InterPro" id="IPR009597">
    <property type="entry name" value="DUF1206"/>
</dbReference>
<dbReference type="OrthoDB" id="5702018at2"/>
<reference evidence="3 4" key="1">
    <citation type="submission" date="2019-05" db="EMBL/GenBank/DDBJ databases">
        <title>Marinobacter panjinensis sp. nov., a moderately halophilic bacterium isolated from sea tidal flat environment.</title>
        <authorList>
            <person name="Yang W."/>
            <person name="An M."/>
            <person name="He W."/>
            <person name="Luo X."/>
            <person name="Zhu L."/>
            <person name="Chen G."/>
            <person name="Zhang Y."/>
            <person name="Wang Y."/>
        </authorList>
    </citation>
    <scope>NUCLEOTIDE SEQUENCE [LARGE SCALE GENOMIC DNA]</scope>
    <source>
        <strain evidence="3 4">PJ-16</strain>
    </source>
</reference>
<keyword evidence="4" id="KW-1185">Reference proteome</keyword>
<evidence type="ECO:0000256" key="1">
    <source>
        <dbReference type="SAM" id="Phobius"/>
    </source>
</evidence>
<feature type="transmembrane region" description="Helical" evidence="1">
    <location>
        <begin position="65"/>
        <end position="83"/>
    </location>
</feature>
<feature type="domain" description="DUF1206" evidence="2">
    <location>
        <begin position="197"/>
        <end position="266"/>
    </location>
</feature>
<feature type="domain" description="DUF1206" evidence="2">
    <location>
        <begin position="20"/>
        <end position="87"/>
    </location>
</feature>
<keyword evidence="1" id="KW-0472">Membrane</keyword>
<feature type="transmembrane region" description="Helical" evidence="1">
    <location>
        <begin position="194"/>
        <end position="219"/>
    </location>
</feature>
<evidence type="ECO:0000259" key="2">
    <source>
        <dbReference type="Pfam" id="PF06724"/>
    </source>
</evidence>
<organism evidence="3 4">
    <name type="scientific">Marinobacter panjinensis</name>
    <dbReference type="NCBI Taxonomy" id="2576384"/>
    <lineage>
        <taxon>Bacteria</taxon>
        <taxon>Pseudomonadati</taxon>
        <taxon>Pseudomonadota</taxon>
        <taxon>Gammaproteobacteria</taxon>
        <taxon>Pseudomonadales</taxon>
        <taxon>Marinobacteraceae</taxon>
        <taxon>Marinobacter</taxon>
    </lineage>
</organism>
<feature type="domain" description="DUF1206" evidence="2">
    <location>
        <begin position="105"/>
        <end position="174"/>
    </location>
</feature>
<dbReference type="Pfam" id="PF06724">
    <property type="entry name" value="DUF1206"/>
    <property type="match status" value="3"/>
</dbReference>
<feature type="transmembrane region" description="Helical" evidence="1">
    <location>
        <begin position="27"/>
        <end position="45"/>
    </location>
</feature>
<feature type="transmembrane region" description="Helical" evidence="1">
    <location>
        <begin position="104"/>
        <end position="126"/>
    </location>
</feature>
<comment type="caution">
    <text evidence="3">The sequence shown here is derived from an EMBL/GenBank/DDBJ whole genome shotgun (WGS) entry which is preliminary data.</text>
</comment>
<proteinExistence type="predicted"/>
<keyword evidence="1" id="KW-0812">Transmembrane</keyword>
<dbReference type="AlphaFoldDB" id="A0A4U6QZC8"/>
<dbReference type="RefSeq" id="WP_137434156.1">
    <property type="nucleotide sequence ID" value="NZ_JANRHC010000004.1"/>
</dbReference>
<protein>
    <submittedName>
        <fullName evidence="3">DUF1206 domain-containing protein</fullName>
    </submittedName>
</protein>
<evidence type="ECO:0000313" key="3">
    <source>
        <dbReference type="EMBL" id="TKV66734.1"/>
    </source>
</evidence>
<sequence>MTTSSNTPDHRDAITILARAGYGARGIVYLLVGGLAALAVVGQGGQTTGSRGALERILFAPWGDVLLGIMVVGLLGFALWRAIQAIKDTDHHGMDTKGIVVRAALLISAMTHIMLAFFAVSLIFTLDSSSGGSGSGSKDAATWLMSQTFGRWLVAAVGVALVGAGVAHVIKAVKTQFDRHFNMPTQVKYWAYPICRFGLIIRGLVFAIVGAFFIMAAYQFDPDEAGGIAEVFTMIRSQIFGQTLLVLVASGLFAFGIYSLLEAIYRRIHP</sequence>
<feature type="transmembrane region" description="Helical" evidence="1">
    <location>
        <begin position="239"/>
        <end position="261"/>
    </location>
</feature>
<keyword evidence="1" id="KW-1133">Transmembrane helix</keyword>
<feature type="transmembrane region" description="Helical" evidence="1">
    <location>
        <begin position="152"/>
        <end position="173"/>
    </location>
</feature>
<evidence type="ECO:0000313" key="4">
    <source>
        <dbReference type="Proteomes" id="UP000308488"/>
    </source>
</evidence>
<dbReference type="EMBL" id="SZYH01000001">
    <property type="protein sequence ID" value="TKV66734.1"/>
    <property type="molecule type" value="Genomic_DNA"/>
</dbReference>
<accession>A0A4U6QZC8</accession>
<gene>
    <name evidence="3" type="ORF">FDP08_00835</name>
</gene>